<protein>
    <submittedName>
        <fullName evidence="1">Uncharacterized protein</fullName>
    </submittedName>
</protein>
<organism evidence="1">
    <name type="scientific">marine sediment metagenome</name>
    <dbReference type="NCBI Taxonomy" id="412755"/>
    <lineage>
        <taxon>unclassified sequences</taxon>
        <taxon>metagenomes</taxon>
        <taxon>ecological metagenomes</taxon>
    </lineage>
</organism>
<evidence type="ECO:0000313" key="1">
    <source>
        <dbReference type="EMBL" id="KKM17065.1"/>
    </source>
</evidence>
<dbReference type="EMBL" id="LAZR01014532">
    <property type="protein sequence ID" value="KKM17065.1"/>
    <property type="molecule type" value="Genomic_DNA"/>
</dbReference>
<dbReference type="AlphaFoldDB" id="A0A0F9KP39"/>
<reference evidence="1" key="1">
    <citation type="journal article" date="2015" name="Nature">
        <title>Complex archaea that bridge the gap between prokaryotes and eukaryotes.</title>
        <authorList>
            <person name="Spang A."/>
            <person name="Saw J.H."/>
            <person name="Jorgensen S.L."/>
            <person name="Zaremba-Niedzwiedzka K."/>
            <person name="Martijn J."/>
            <person name="Lind A.E."/>
            <person name="van Eijk R."/>
            <person name="Schleper C."/>
            <person name="Guy L."/>
            <person name="Ettema T.J."/>
        </authorList>
    </citation>
    <scope>NUCLEOTIDE SEQUENCE</scope>
</reference>
<proteinExistence type="predicted"/>
<comment type="caution">
    <text evidence="1">The sequence shown here is derived from an EMBL/GenBank/DDBJ whole genome shotgun (WGS) entry which is preliminary data.</text>
</comment>
<feature type="non-terminal residue" evidence="1">
    <location>
        <position position="74"/>
    </location>
</feature>
<name>A0A0F9KP39_9ZZZZ</name>
<accession>A0A0F9KP39</accession>
<sequence length="74" mass="8428">MKVLNADIMNAKEPLEKILQLPLPVKAALQVAKFANKLEDEWRVIENVRQGLIKKYGKTNGDQISVDHKSKEWG</sequence>
<gene>
    <name evidence="1" type="ORF">LCGC14_1679440</name>
</gene>